<evidence type="ECO:0000256" key="1">
    <source>
        <dbReference type="SAM" id="MobiDB-lite"/>
    </source>
</evidence>
<name>A0ABD6CHA4_9EURY</name>
<evidence type="ECO:0000313" key="3">
    <source>
        <dbReference type="Proteomes" id="UP001597119"/>
    </source>
</evidence>
<organism evidence="2 3">
    <name type="scientific">Halorientalis brevis</name>
    <dbReference type="NCBI Taxonomy" id="1126241"/>
    <lineage>
        <taxon>Archaea</taxon>
        <taxon>Methanobacteriati</taxon>
        <taxon>Methanobacteriota</taxon>
        <taxon>Stenosarchaea group</taxon>
        <taxon>Halobacteria</taxon>
        <taxon>Halobacteriales</taxon>
        <taxon>Haloarculaceae</taxon>
        <taxon>Halorientalis</taxon>
    </lineage>
</organism>
<protein>
    <submittedName>
        <fullName evidence="2">Uncharacterized protein</fullName>
    </submittedName>
</protein>
<dbReference type="EMBL" id="JBHUDJ010000015">
    <property type="protein sequence ID" value="MFD1589434.1"/>
    <property type="molecule type" value="Genomic_DNA"/>
</dbReference>
<dbReference type="AlphaFoldDB" id="A0ABD6CHA4"/>
<accession>A0ABD6CHA4</accession>
<feature type="region of interest" description="Disordered" evidence="1">
    <location>
        <begin position="148"/>
        <end position="179"/>
    </location>
</feature>
<proteinExistence type="predicted"/>
<reference evidence="2 3" key="1">
    <citation type="journal article" date="2019" name="Int. J. Syst. Evol. Microbiol.">
        <title>The Global Catalogue of Microorganisms (GCM) 10K type strain sequencing project: providing services to taxonomists for standard genome sequencing and annotation.</title>
        <authorList>
            <consortium name="The Broad Institute Genomics Platform"/>
            <consortium name="The Broad Institute Genome Sequencing Center for Infectious Disease"/>
            <person name="Wu L."/>
            <person name="Ma J."/>
        </authorList>
    </citation>
    <scope>NUCLEOTIDE SEQUENCE [LARGE SCALE GENOMIC DNA]</scope>
    <source>
        <strain evidence="2 3">CGMCC 1.12125</strain>
    </source>
</reference>
<sequence length="179" mass="19566">MPTDPSPADRATPIHEFLTPEERLGPDAVVRSRGWLLAIDRETAAQPLDAFPLVLCPAQSGDEFTVFRARERFTIPDDACLERLPTILTVVEGSYQYALLQCRLVSPTADDAVPADRLLTAPPELQGRTIPETQPTRPPFWDALVQQQHAATETDGPAAGDGVHEPADVAVPPQYFEDS</sequence>
<dbReference type="RefSeq" id="WP_247381107.1">
    <property type="nucleotide sequence ID" value="NZ_JALLGV010000009.1"/>
</dbReference>
<gene>
    <name evidence="2" type="ORF">ACFR9U_20860</name>
</gene>
<dbReference type="Proteomes" id="UP001597119">
    <property type="component" value="Unassembled WGS sequence"/>
</dbReference>
<evidence type="ECO:0000313" key="2">
    <source>
        <dbReference type="EMBL" id="MFD1589434.1"/>
    </source>
</evidence>
<comment type="caution">
    <text evidence="2">The sequence shown here is derived from an EMBL/GenBank/DDBJ whole genome shotgun (WGS) entry which is preliminary data.</text>
</comment>
<keyword evidence="3" id="KW-1185">Reference proteome</keyword>